<evidence type="ECO:0000313" key="1">
    <source>
        <dbReference type="EMBL" id="SVB80847.1"/>
    </source>
</evidence>
<protein>
    <submittedName>
        <fullName evidence="1">Uncharacterized protein</fullName>
    </submittedName>
</protein>
<dbReference type="EMBL" id="UINC01058509">
    <property type="protein sequence ID" value="SVB80847.1"/>
    <property type="molecule type" value="Genomic_DNA"/>
</dbReference>
<sequence>MKVLDFNRSHTIVTSAQEGVEMNTCRSQVLASCTLTDDSQRPVTYYLCKECIGEHMYKEIGIAQVPTSEICTIFGEHESSLRKKFADHKDDVIQSGTNDVSRKGFAGGVAYWTNLRFLLKSAEARPLRTTDDIITATLGGESMVGVTTLADSKNGGETRLEYPIPYVNVHRPENRFQVDVGPILYPDVASNEPALVDRLQFAYVMYNQLEVAEFALRVPTVIGGDLSVETQHYSQVVKVPARSELFALFE</sequence>
<name>A0A382H1M9_9ZZZZ</name>
<accession>A0A382H1M9</accession>
<gene>
    <name evidence="1" type="ORF">METZ01_LOCUS233701</name>
</gene>
<proteinExistence type="predicted"/>
<dbReference type="AlphaFoldDB" id="A0A382H1M9"/>
<organism evidence="1">
    <name type="scientific">marine metagenome</name>
    <dbReference type="NCBI Taxonomy" id="408172"/>
    <lineage>
        <taxon>unclassified sequences</taxon>
        <taxon>metagenomes</taxon>
        <taxon>ecological metagenomes</taxon>
    </lineage>
</organism>
<reference evidence="1" key="1">
    <citation type="submission" date="2018-05" db="EMBL/GenBank/DDBJ databases">
        <authorList>
            <person name="Lanie J.A."/>
            <person name="Ng W.-L."/>
            <person name="Kazmierczak K.M."/>
            <person name="Andrzejewski T.M."/>
            <person name="Davidsen T.M."/>
            <person name="Wayne K.J."/>
            <person name="Tettelin H."/>
            <person name="Glass J.I."/>
            <person name="Rusch D."/>
            <person name="Podicherti R."/>
            <person name="Tsui H.-C.T."/>
            <person name="Winkler M.E."/>
        </authorList>
    </citation>
    <scope>NUCLEOTIDE SEQUENCE</scope>
</reference>